<dbReference type="PROSITE" id="PS51257">
    <property type="entry name" value="PROKAR_LIPOPROTEIN"/>
    <property type="match status" value="1"/>
</dbReference>
<dbReference type="RefSeq" id="WP_205108986.1">
    <property type="nucleotide sequence ID" value="NZ_JACJJL010000009.1"/>
</dbReference>
<evidence type="ECO:0000313" key="3">
    <source>
        <dbReference type="EMBL" id="MBM6661454.1"/>
    </source>
</evidence>
<feature type="domain" description="DUF4987" evidence="2">
    <location>
        <begin position="259"/>
        <end position="405"/>
    </location>
</feature>
<keyword evidence="1" id="KW-0732">Signal</keyword>
<sequence>MKIKNILFLLALALPALVLTSCQSEEDDAFNESSSLRLQQAMNEAKNVLRSAQYGWVMDYYIGDDQQYGGRAMTVKFDSLTCTVASESMPQECTSYYKMSTDQGPVLTFDTYNEVLHELSTPSSTNYEGYHADFEFVVESATPELVVLRGKRIGNYAYLHPLTEAPLDYLAKVNAMRDSIYVATADGMIGSDSVSASFDYDSRTVTFNYTNNSVDEQVPVAFTYTDSGIRLYDDVDVNGTTLSEFAYNGNGMTFSGINAGANNFAMIGSVPDDYVSFEKFAGNYRLLYYVPGNNNDMVESTIDVTLTPSEDGTSYNMSGLNPNFEVVLHFNRQAGRLEWNTQAVGQQGSNIIWLNAMNWASGGNLFPAYTGCGMVTVWNGDSENPVYNWVTNSDVNLTTDSFCFWLTDSSGQSLGQFTEWGVNGYVLMLNITSMTKLN</sequence>
<dbReference type="Pfam" id="PF14135">
    <property type="entry name" value="DUF4302"/>
    <property type="match status" value="1"/>
</dbReference>
<keyword evidence="4" id="KW-1185">Reference proteome</keyword>
<dbReference type="Proteomes" id="UP000764045">
    <property type="component" value="Unassembled WGS sequence"/>
</dbReference>
<accession>A0A938WNJ0</accession>
<organism evidence="3 4">
    <name type="scientific">Marseilla massiliensis</name>
    <dbReference type="NCBI Taxonomy" id="1841864"/>
    <lineage>
        <taxon>Bacteria</taxon>
        <taxon>Pseudomonadati</taxon>
        <taxon>Bacteroidota</taxon>
        <taxon>Bacteroidia</taxon>
        <taxon>Bacteroidales</taxon>
        <taxon>Prevotellaceae</taxon>
        <taxon>Marseilla</taxon>
    </lineage>
</organism>
<evidence type="ECO:0000313" key="4">
    <source>
        <dbReference type="Proteomes" id="UP000764045"/>
    </source>
</evidence>
<reference evidence="3 4" key="1">
    <citation type="journal article" date="2021" name="Sci. Rep.">
        <title>The distribution of antibiotic resistance genes in chicken gut microbiota commensals.</title>
        <authorList>
            <person name="Juricova H."/>
            <person name="Matiasovicova J."/>
            <person name="Kubasova T."/>
            <person name="Cejkova D."/>
            <person name="Rychlik I."/>
        </authorList>
    </citation>
    <scope>NUCLEOTIDE SEQUENCE [LARGE SCALE GENOMIC DNA]</scope>
    <source>
        <strain evidence="3 4">An819</strain>
    </source>
</reference>
<protein>
    <submittedName>
        <fullName evidence="3">DUF4302 domain-containing protein</fullName>
    </submittedName>
</protein>
<dbReference type="InterPro" id="IPR025396">
    <property type="entry name" value="DUF4302"/>
</dbReference>
<comment type="caution">
    <text evidence="3">The sequence shown here is derived from an EMBL/GenBank/DDBJ whole genome shotgun (WGS) entry which is preliminary data.</text>
</comment>
<dbReference type="InterPro" id="IPR032271">
    <property type="entry name" value="DUF4987"/>
</dbReference>
<feature type="chain" id="PRO_5036679744" evidence="1">
    <location>
        <begin position="25"/>
        <end position="438"/>
    </location>
</feature>
<name>A0A938WNJ0_9BACT</name>
<gene>
    <name evidence="3" type="ORF">H6B30_06765</name>
</gene>
<dbReference type="Pfam" id="PF16377">
    <property type="entry name" value="DUF4987"/>
    <property type="match status" value="1"/>
</dbReference>
<dbReference type="AlphaFoldDB" id="A0A938WNJ0"/>
<feature type="signal peptide" evidence="1">
    <location>
        <begin position="1"/>
        <end position="24"/>
    </location>
</feature>
<dbReference type="EMBL" id="JACJJL010000009">
    <property type="protein sequence ID" value="MBM6661454.1"/>
    <property type="molecule type" value="Genomic_DNA"/>
</dbReference>
<evidence type="ECO:0000259" key="2">
    <source>
        <dbReference type="Pfam" id="PF16377"/>
    </source>
</evidence>
<proteinExistence type="predicted"/>
<evidence type="ECO:0000256" key="1">
    <source>
        <dbReference type="SAM" id="SignalP"/>
    </source>
</evidence>